<evidence type="ECO:0000259" key="1">
    <source>
        <dbReference type="Pfam" id="PF00535"/>
    </source>
</evidence>
<dbReference type="SUPFAM" id="SSF53756">
    <property type="entry name" value="UDP-Glycosyltransferase/glycogen phosphorylase"/>
    <property type="match status" value="1"/>
</dbReference>
<feature type="domain" description="Glycosyltransferase 2-like" evidence="1">
    <location>
        <begin position="7"/>
        <end position="113"/>
    </location>
</feature>
<dbReference type="AlphaFoldDB" id="A0A2A3X4P0"/>
<dbReference type="PANTHER" id="PTHR43685">
    <property type="entry name" value="GLYCOSYLTRANSFERASE"/>
    <property type="match status" value="1"/>
</dbReference>
<sequence>MAVETTLIIPSYKAESYIKNCLESVKKQTMSRDRFEVLIVENGPRDNTEAVVEDTLKDERDLNWIIMYDPTPSLSNARNVGIQAAQGQWVTWVDVDDWLSPNFLETLTESASDGIIPLAKVEDVDEDTGSHAQSIITEQILALPPGVHSAESLWRSLGFAACKLLPVAYARELKFDVNLRSGEDVAYFSPFFARGSFQFDSTPAHSGATYFRLVRSGSMSRQDASFDFSVQQRLAVMKHLDDASKNAYPELKKIMHSMMRSQTLFAKRYLDEHPEELERVVEAFDGAGLHYTPWNILAGKTSKLAILYNFAPFADASAVVAAKRLVGSGRQWNVVNNDMSTIRGLDRELHEKILPYISIQKTIRNSPVFGSWKGVRDFCEAGLKAISEIVDAQGPQDEVYSRSMWPASHFLAALYKIRHPEVIWTAEFSDPLRKDVLGSERRGPVAVDEYWLELEEGVAEAGFTLRRNQSLFAACEKVAYALADKVYFTNPHQLSYMLSYLDEENLKQRVARVSEIQPHPVPPERFCPDPDGQPSGQRLDSDHIQIAYFGSFYPNRGPGTILNALNGLDVETRKRFVLNIFTPNCRDLESTLENEIREGVVNLAEALPYLDFLKVASRMDVLLVADADSASSGHRLNPYLPSKLSDYRGTGRPIWALCESGSVLSRSNIEYLSGGNDVKQAIDILIGMAKGSK</sequence>
<dbReference type="EMBL" id="NRGX01000001">
    <property type="protein sequence ID" value="PCC18683.1"/>
    <property type="molecule type" value="Genomic_DNA"/>
</dbReference>
<dbReference type="CDD" id="cd00761">
    <property type="entry name" value="Glyco_tranf_GTA_type"/>
    <property type="match status" value="1"/>
</dbReference>
<proteinExistence type="predicted"/>
<dbReference type="SUPFAM" id="SSF53448">
    <property type="entry name" value="Nucleotide-diphospho-sugar transferases"/>
    <property type="match status" value="1"/>
</dbReference>
<dbReference type="Gene3D" id="3.90.550.10">
    <property type="entry name" value="Spore Coat Polysaccharide Biosynthesis Protein SpsA, Chain A"/>
    <property type="match status" value="1"/>
</dbReference>
<reference evidence="2 3" key="1">
    <citation type="journal article" date="2017" name="Elife">
        <title>Extensive horizontal gene transfer in cheese-associated bacteria.</title>
        <authorList>
            <person name="Bonham K.S."/>
            <person name="Wolfe B.E."/>
            <person name="Dutton R.J."/>
        </authorList>
    </citation>
    <scope>NUCLEOTIDE SEQUENCE [LARGE SCALE GENOMIC DNA]</scope>
    <source>
        <strain evidence="2 3">JB5</strain>
    </source>
</reference>
<comment type="caution">
    <text evidence="2">The sequence shown here is derived from an EMBL/GenBank/DDBJ whole genome shotgun (WGS) entry which is preliminary data.</text>
</comment>
<dbReference type="Proteomes" id="UP000218377">
    <property type="component" value="Unassembled WGS sequence"/>
</dbReference>
<dbReference type="InterPro" id="IPR029044">
    <property type="entry name" value="Nucleotide-diphossugar_trans"/>
</dbReference>
<dbReference type="PANTHER" id="PTHR43685:SF2">
    <property type="entry name" value="GLYCOSYLTRANSFERASE 2-LIKE DOMAIN-CONTAINING PROTEIN"/>
    <property type="match status" value="1"/>
</dbReference>
<gene>
    <name evidence="2" type="ORF">CIK79_10500</name>
</gene>
<dbReference type="InterPro" id="IPR001173">
    <property type="entry name" value="Glyco_trans_2-like"/>
</dbReference>
<dbReference type="Pfam" id="PF00535">
    <property type="entry name" value="Glycos_transf_2"/>
    <property type="match status" value="1"/>
</dbReference>
<protein>
    <recommendedName>
        <fullName evidence="1">Glycosyltransferase 2-like domain-containing protein</fullName>
    </recommendedName>
</protein>
<name>A0A2A3X4P0_BREAU</name>
<evidence type="ECO:0000313" key="2">
    <source>
        <dbReference type="EMBL" id="PCC18683.1"/>
    </source>
</evidence>
<accession>A0A2A3X4P0</accession>
<evidence type="ECO:0000313" key="3">
    <source>
        <dbReference type="Proteomes" id="UP000218377"/>
    </source>
</evidence>
<organism evidence="2 3">
    <name type="scientific">Brevibacterium aurantiacum</name>
    <dbReference type="NCBI Taxonomy" id="273384"/>
    <lineage>
        <taxon>Bacteria</taxon>
        <taxon>Bacillati</taxon>
        <taxon>Actinomycetota</taxon>
        <taxon>Actinomycetes</taxon>
        <taxon>Micrococcales</taxon>
        <taxon>Brevibacteriaceae</taxon>
        <taxon>Brevibacterium</taxon>
    </lineage>
</organism>
<dbReference type="RefSeq" id="WP_096158145.1">
    <property type="nucleotide sequence ID" value="NZ_NRGX01000001.1"/>
</dbReference>
<dbReference type="InterPro" id="IPR050834">
    <property type="entry name" value="Glycosyltransf_2"/>
</dbReference>